<evidence type="ECO:0000313" key="8">
    <source>
        <dbReference type="Proteomes" id="UP000051673"/>
    </source>
</evidence>
<keyword evidence="2 6" id="KW-0812">Transmembrane</keyword>
<feature type="binding site" evidence="5">
    <location>
        <position position="72"/>
    </location>
    <ligand>
        <name>Zn(2+)</name>
        <dbReference type="ChEBI" id="CHEBI:29105"/>
    </ligand>
</feature>
<evidence type="ECO:0000313" key="7">
    <source>
        <dbReference type="EMBL" id="KRN77803.1"/>
    </source>
</evidence>
<dbReference type="GO" id="GO:0016020">
    <property type="term" value="C:membrane"/>
    <property type="evidence" value="ECO:0007669"/>
    <property type="project" value="UniProtKB-SubCell"/>
</dbReference>
<proteinExistence type="predicted"/>
<keyword evidence="8" id="KW-1185">Reference proteome</keyword>
<feature type="transmembrane region" description="Helical" evidence="6">
    <location>
        <begin position="20"/>
        <end position="42"/>
    </location>
</feature>
<dbReference type="GO" id="GO:0046872">
    <property type="term" value="F:metal ion binding"/>
    <property type="evidence" value="ECO:0007669"/>
    <property type="project" value="UniProtKB-KW"/>
</dbReference>
<dbReference type="OrthoDB" id="9813689at2"/>
<evidence type="ECO:0000256" key="4">
    <source>
        <dbReference type="ARBA" id="ARBA00023136"/>
    </source>
</evidence>
<reference evidence="7 8" key="1">
    <citation type="journal article" date="2015" name="Genome Announc.">
        <title>Expanding the biotechnology potential of lactobacilli through comparative genomics of 213 strains and associated genera.</title>
        <authorList>
            <person name="Sun Z."/>
            <person name="Harris H.M."/>
            <person name="McCann A."/>
            <person name="Guo C."/>
            <person name="Argimon S."/>
            <person name="Zhang W."/>
            <person name="Yang X."/>
            <person name="Jeffery I.B."/>
            <person name="Cooney J.C."/>
            <person name="Kagawa T.F."/>
            <person name="Liu W."/>
            <person name="Song Y."/>
            <person name="Salvetti E."/>
            <person name="Wrobel A."/>
            <person name="Rasinkangas P."/>
            <person name="Parkhill J."/>
            <person name="Rea M.C."/>
            <person name="O'Sullivan O."/>
            <person name="Ritari J."/>
            <person name="Douillard F.P."/>
            <person name="Paul Ross R."/>
            <person name="Yang R."/>
            <person name="Briner A.E."/>
            <person name="Felis G.E."/>
            <person name="de Vos W.M."/>
            <person name="Barrangou R."/>
            <person name="Klaenhammer T.R."/>
            <person name="Caufield P.W."/>
            <person name="Cui Y."/>
            <person name="Zhang H."/>
            <person name="O'Toole P.W."/>
        </authorList>
    </citation>
    <scope>NUCLEOTIDE SEQUENCE [LARGE SCALE GENOMIC DNA]</scope>
    <source>
        <strain evidence="7 8">DSM 20014</strain>
    </source>
</reference>
<keyword evidence="3 6" id="KW-1133">Transmembrane helix</keyword>
<keyword evidence="5" id="KW-0862">Zinc</keyword>
<dbReference type="AlphaFoldDB" id="A0A0R2JKM2"/>
<feature type="transmembrane region" description="Helical" evidence="6">
    <location>
        <begin position="89"/>
        <end position="107"/>
    </location>
</feature>
<feature type="transmembrane region" description="Helical" evidence="6">
    <location>
        <begin position="54"/>
        <end position="77"/>
    </location>
</feature>
<gene>
    <name evidence="7" type="ORF">IV67_GL001330</name>
</gene>
<dbReference type="EMBL" id="JQCD01000009">
    <property type="protein sequence ID" value="KRN77803.1"/>
    <property type="molecule type" value="Genomic_DNA"/>
</dbReference>
<dbReference type="InterPro" id="IPR004254">
    <property type="entry name" value="AdipoR/HlyIII-related"/>
</dbReference>
<name>A0A0R2JKM2_9LACO</name>
<evidence type="ECO:0000256" key="2">
    <source>
        <dbReference type="ARBA" id="ARBA00022692"/>
    </source>
</evidence>
<evidence type="ECO:0000256" key="6">
    <source>
        <dbReference type="SAM" id="Phobius"/>
    </source>
</evidence>
<dbReference type="PANTHER" id="PTHR20855:SF3">
    <property type="entry name" value="LD03007P"/>
    <property type="match status" value="1"/>
</dbReference>
<feature type="transmembrane region" description="Helical" evidence="6">
    <location>
        <begin position="113"/>
        <end position="132"/>
    </location>
</feature>
<accession>A0A0R2JKM2</accession>
<dbReference type="RefSeq" id="WP_057786171.1">
    <property type="nucleotide sequence ID" value="NZ_JQCD01000009.1"/>
</dbReference>
<feature type="transmembrane region" description="Helical" evidence="6">
    <location>
        <begin position="195"/>
        <end position="216"/>
    </location>
</feature>
<feature type="transmembrane region" description="Helical" evidence="6">
    <location>
        <begin position="166"/>
        <end position="188"/>
    </location>
</feature>
<comment type="caution">
    <text evidence="7">The sequence shown here is derived from an EMBL/GenBank/DDBJ whole genome shotgun (WGS) entry which is preliminary data.</text>
</comment>
<organism evidence="7 8">
    <name type="scientific">Weissella minor</name>
    <dbReference type="NCBI Taxonomy" id="1620"/>
    <lineage>
        <taxon>Bacteria</taxon>
        <taxon>Bacillati</taxon>
        <taxon>Bacillota</taxon>
        <taxon>Bacilli</taxon>
        <taxon>Lactobacillales</taxon>
        <taxon>Lactobacillaceae</taxon>
        <taxon>Weissella</taxon>
    </lineage>
</organism>
<evidence type="ECO:0000256" key="3">
    <source>
        <dbReference type="ARBA" id="ARBA00022989"/>
    </source>
</evidence>
<dbReference type="STRING" id="1620.IV67_GL001330"/>
<sequence length="218" mass="24519">MPSLTQENRRYLITYETLNAVTHGIGVVAAIVGTTVLITKSIQQHFSAFTLTALSIYAGSMILFLLASTLFHSLIFTKAGKFFQFLDHSGIYLIILGSYTPYTWLFLDPKVGWPIWFTILLCTILGFIYDLFFVGRWPWVSVLIYVFMGWLILLAFPALHAALTPVAFNLLLAGGIVYTCGALLYLIPKLPLNHVYWHIFVLVGAGLMYASIYSMLFN</sequence>
<keyword evidence="5" id="KW-0479">Metal-binding</keyword>
<comment type="subcellular location">
    <subcellularLocation>
        <location evidence="1">Membrane</location>
        <topology evidence="1">Multi-pass membrane protein</topology>
    </subcellularLocation>
</comment>
<evidence type="ECO:0000256" key="1">
    <source>
        <dbReference type="ARBA" id="ARBA00004141"/>
    </source>
</evidence>
<keyword evidence="4 6" id="KW-0472">Membrane</keyword>
<feature type="transmembrane region" description="Helical" evidence="6">
    <location>
        <begin position="139"/>
        <end position="160"/>
    </location>
</feature>
<feature type="binding site" evidence="5">
    <location>
        <position position="198"/>
    </location>
    <ligand>
        <name>Zn(2+)</name>
        <dbReference type="ChEBI" id="CHEBI:29105"/>
    </ligand>
</feature>
<evidence type="ECO:0000256" key="5">
    <source>
        <dbReference type="PIRSR" id="PIRSR604254-1"/>
    </source>
</evidence>
<dbReference type="Pfam" id="PF03006">
    <property type="entry name" value="HlyIII"/>
    <property type="match status" value="1"/>
</dbReference>
<dbReference type="PANTHER" id="PTHR20855">
    <property type="entry name" value="ADIPOR/PROGESTIN RECEPTOR-RELATED"/>
    <property type="match status" value="1"/>
</dbReference>
<protein>
    <submittedName>
        <fullName evidence="7">Hly III family protein</fullName>
    </submittedName>
</protein>
<dbReference type="PATRIC" id="fig|1620.3.peg.1345"/>
<dbReference type="Proteomes" id="UP000051673">
    <property type="component" value="Unassembled WGS sequence"/>
</dbReference>
<feature type="binding site" evidence="5">
    <location>
        <position position="194"/>
    </location>
    <ligand>
        <name>Zn(2+)</name>
        <dbReference type="ChEBI" id="CHEBI:29105"/>
    </ligand>
</feature>